<evidence type="ECO:0000313" key="3">
    <source>
        <dbReference type="Proteomes" id="UP000031670"/>
    </source>
</evidence>
<dbReference type="Proteomes" id="UP000031670">
    <property type="component" value="Unassembled WGS sequence"/>
</dbReference>
<keyword evidence="1" id="KW-0732">Signal</keyword>
<protein>
    <submittedName>
        <fullName evidence="2">Uncharacterized protein</fullName>
    </submittedName>
</protein>
<gene>
    <name evidence="2" type="ORF">JCM19232_4290</name>
</gene>
<proteinExistence type="predicted"/>
<feature type="chain" id="PRO_5002123171" evidence="1">
    <location>
        <begin position="19"/>
        <end position="189"/>
    </location>
</feature>
<organism evidence="2 3">
    <name type="scientific">Vibrio ishigakensis</name>
    <dbReference type="NCBI Taxonomy" id="1481914"/>
    <lineage>
        <taxon>Bacteria</taxon>
        <taxon>Pseudomonadati</taxon>
        <taxon>Pseudomonadota</taxon>
        <taxon>Gammaproteobacteria</taxon>
        <taxon>Vibrionales</taxon>
        <taxon>Vibrionaceae</taxon>
        <taxon>Vibrio</taxon>
    </lineage>
</organism>
<sequence length="189" mass="21369">MRTLLLSGALLVAPVAYAEVIEVSPEKLSQIPSNGDIWIHVQNQRNLSQYQARFISTLSKQCIEQTDFASPEVLDNINRKTHFSIDESSQVKGNRPVGFFDITFDIDVTIERDEFGTKVQQHLHNYNMFVDSAQFQFTLMPQSDSNVLVDLIASNQVSDDIPSWLSKMFQSDVGDKVQHFQNALNGLCD</sequence>
<comment type="caution">
    <text evidence="2">The sequence shown here is derived from an EMBL/GenBank/DDBJ whole genome shotgun (WGS) entry which is preliminary data.</text>
</comment>
<evidence type="ECO:0000313" key="2">
    <source>
        <dbReference type="EMBL" id="GAM65325.1"/>
    </source>
</evidence>
<accession>A0A0B8PEF4</accession>
<feature type="signal peptide" evidence="1">
    <location>
        <begin position="1"/>
        <end position="18"/>
    </location>
</feature>
<reference evidence="2 3" key="1">
    <citation type="submission" date="2015-01" db="EMBL/GenBank/DDBJ databases">
        <title>Vibrio sp. C5 JCM 19232 whole genome shotgun sequence.</title>
        <authorList>
            <person name="Sawabe T."/>
            <person name="Meirelles P."/>
            <person name="Feng G."/>
            <person name="Sayaka M."/>
            <person name="Hattori M."/>
            <person name="Ohkuma M."/>
        </authorList>
    </citation>
    <scope>NUCLEOTIDE SEQUENCE [LARGE SCALE GENOMIC DNA]</scope>
    <source>
        <strain evidence="2 3">JCM19232</strain>
    </source>
</reference>
<name>A0A0B8PEF4_9VIBR</name>
<dbReference type="EMBL" id="BBSA01000018">
    <property type="protein sequence ID" value="GAM65325.1"/>
    <property type="molecule type" value="Genomic_DNA"/>
</dbReference>
<reference evidence="2 3" key="2">
    <citation type="submission" date="2015-01" db="EMBL/GenBank/DDBJ databases">
        <authorList>
            <consortium name="NBRP consortium"/>
            <person name="Sawabe T."/>
            <person name="Meirelles P."/>
            <person name="Feng G."/>
            <person name="Sayaka M."/>
            <person name="Hattori M."/>
            <person name="Ohkuma M."/>
        </authorList>
    </citation>
    <scope>NUCLEOTIDE SEQUENCE [LARGE SCALE GENOMIC DNA]</scope>
    <source>
        <strain evidence="2 3">JCM19232</strain>
    </source>
</reference>
<evidence type="ECO:0000256" key="1">
    <source>
        <dbReference type="SAM" id="SignalP"/>
    </source>
</evidence>
<dbReference type="AlphaFoldDB" id="A0A0B8PEF4"/>